<dbReference type="EMBL" id="SNVJ01000004">
    <property type="protein sequence ID" value="MXP62895.1"/>
    <property type="molecule type" value="Genomic_DNA"/>
</dbReference>
<dbReference type="SMART" id="SM00086">
    <property type="entry name" value="PAC"/>
    <property type="match status" value="1"/>
</dbReference>
<dbReference type="CDD" id="cd00130">
    <property type="entry name" value="PAS"/>
    <property type="match status" value="1"/>
</dbReference>
<keyword evidence="5" id="KW-0597">Phosphoprotein</keyword>
<dbReference type="CDD" id="cd18774">
    <property type="entry name" value="PDC2_HK_sensor"/>
    <property type="match status" value="1"/>
</dbReference>
<dbReference type="InterPro" id="IPR003660">
    <property type="entry name" value="HAMP_dom"/>
</dbReference>
<keyword evidence="4" id="KW-0600">Photoreceptor protein</keyword>
<organism evidence="19 20">
    <name type="scientific">Teichococcus coralli</name>
    <dbReference type="NCBI Taxonomy" id="2545983"/>
    <lineage>
        <taxon>Bacteria</taxon>
        <taxon>Pseudomonadati</taxon>
        <taxon>Pseudomonadota</taxon>
        <taxon>Alphaproteobacteria</taxon>
        <taxon>Acetobacterales</taxon>
        <taxon>Roseomonadaceae</taxon>
        <taxon>Roseomonas</taxon>
    </lineage>
</organism>
<evidence type="ECO:0000256" key="14">
    <source>
        <dbReference type="ARBA" id="ARBA00022991"/>
    </source>
</evidence>
<dbReference type="Proteomes" id="UP000460715">
    <property type="component" value="Unassembled WGS sequence"/>
</dbReference>
<dbReference type="InterPro" id="IPR000014">
    <property type="entry name" value="PAS"/>
</dbReference>
<protein>
    <recommendedName>
        <fullName evidence="3">histidine kinase</fullName>
        <ecNumber evidence="3">2.7.13.3</ecNumber>
    </recommendedName>
</protein>
<evidence type="ECO:0000313" key="19">
    <source>
        <dbReference type="EMBL" id="MXP62895.1"/>
    </source>
</evidence>
<keyword evidence="13" id="KW-0067">ATP-binding</keyword>
<dbReference type="InterPro" id="IPR001610">
    <property type="entry name" value="PAC"/>
</dbReference>
<evidence type="ECO:0000259" key="18">
    <source>
        <dbReference type="PROSITE" id="PS50885"/>
    </source>
</evidence>
<dbReference type="PANTHER" id="PTHR41523:SF8">
    <property type="entry name" value="ETHYLENE RESPONSE SENSOR PROTEIN"/>
    <property type="match status" value="1"/>
</dbReference>
<dbReference type="GO" id="GO:0007165">
    <property type="term" value="P:signal transduction"/>
    <property type="evidence" value="ECO:0007669"/>
    <property type="project" value="InterPro"/>
</dbReference>
<dbReference type="GO" id="GO:0005524">
    <property type="term" value="F:ATP binding"/>
    <property type="evidence" value="ECO:0007669"/>
    <property type="project" value="UniProtKB-KW"/>
</dbReference>
<dbReference type="FunFam" id="3.30.450.20:FF:000099">
    <property type="entry name" value="Sensory box sensor histidine kinase"/>
    <property type="match status" value="1"/>
</dbReference>
<evidence type="ECO:0000256" key="11">
    <source>
        <dbReference type="ARBA" id="ARBA00022741"/>
    </source>
</evidence>
<dbReference type="SMART" id="SM00911">
    <property type="entry name" value="HWE_HK"/>
    <property type="match status" value="1"/>
</dbReference>
<proteinExistence type="predicted"/>
<dbReference type="Gene3D" id="3.30.450.20">
    <property type="entry name" value="PAS domain"/>
    <property type="match status" value="2"/>
</dbReference>
<evidence type="ECO:0000256" key="8">
    <source>
        <dbReference type="ARBA" id="ARBA00022643"/>
    </source>
</evidence>
<keyword evidence="11" id="KW-0547">Nucleotide-binding</keyword>
<dbReference type="SUPFAM" id="SSF55785">
    <property type="entry name" value="PYP-like sensor domain (PAS domain)"/>
    <property type="match status" value="1"/>
</dbReference>
<evidence type="ECO:0000256" key="3">
    <source>
        <dbReference type="ARBA" id="ARBA00012438"/>
    </source>
</evidence>
<keyword evidence="6" id="KW-0716">Sensory transduction</keyword>
<evidence type="ECO:0000313" key="20">
    <source>
        <dbReference type="Proteomes" id="UP000460715"/>
    </source>
</evidence>
<dbReference type="InterPro" id="IPR035965">
    <property type="entry name" value="PAS-like_dom_sf"/>
</dbReference>
<keyword evidence="10" id="KW-0677">Repeat</keyword>
<feature type="domain" description="HAMP" evidence="18">
    <location>
        <begin position="319"/>
        <end position="375"/>
    </location>
</feature>
<dbReference type="InterPro" id="IPR036890">
    <property type="entry name" value="HATPase_C_sf"/>
</dbReference>
<evidence type="ECO:0000256" key="1">
    <source>
        <dbReference type="ARBA" id="ARBA00000085"/>
    </source>
</evidence>
<dbReference type="GO" id="GO:0004673">
    <property type="term" value="F:protein histidine kinase activity"/>
    <property type="evidence" value="ECO:0007669"/>
    <property type="project" value="UniProtKB-EC"/>
</dbReference>
<gene>
    <name evidence="19" type="ORF">E0493_05960</name>
</gene>
<dbReference type="NCBIfam" id="TIGR00229">
    <property type="entry name" value="sensory_box"/>
    <property type="match status" value="1"/>
</dbReference>
<dbReference type="Pfam" id="PF07536">
    <property type="entry name" value="HWE_HK"/>
    <property type="match status" value="1"/>
</dbReference>
<evidence type="ECO:0000256" key="12">
    <source>
        <dbReference type="ARBA" id="ARBA00022777"/>
    </source>
</evidence>
<keyword evidence="8" id="KW-0288">FMN</keyword>
<keyword evidence="9" id="KW-0808">Transferase</keyword>
<evidence type="ECO:0000256" key="4">
    <source>
        <dbReference type="ARBA" id="ARBA00022543"/>
    </source>
</evidence>
<dbReference type="SUPFAM" id="SSF55874">
    <property type="entry name" value="ATPase domain of HSP90 chaperone/DNA topoisomerase II/histidine kinase"/>
    <property type="match status" value="1"/>
</dbReference>
<dbReference type="GO" id="GO:0009881">
    <property type="term" value="F:photoreceptor activity"/>
    <property type="evidence" value="ECO:0007669"/>
    <property type="project" value="UniProtKB-KW"/>
</dbReference>
<keyword evidence="16" id="KW-0675">Receptor</keyword>
<dbReference type="AlphaFoldDB" id="A0A845B854"/>
<dbReference type="GO" id="GO:0016020">
    <property type="term" value="C:membrane"/>
    <property type="evidence" value="ECO:0007669"/>
    <property type="project" value="UniProtKB-SubCell"/>
</dbReference>
<accession>A0A845B854</accession>
<evidence type="ECO:0000256" key="10">
    <source>
        <dbReference type="ARBA" id="ARBA00022737"/>
    </source>
</evidence>
<keyword evidence="15" id="KW-0843">Virulence</keyword>
<sequence>MRGRQGLGKLLRPKHPRGLWLPLLVLALVALVPALSVGAAGAWLALASYDRALQDRLQDTTRALGLAVEREMERHRGVVASLAASPALDAGLEGDLAFFNSHARRAAEAVGASIALIGPDLRIRLDTGNPLGATLLAPPALAPSAAAAARMALDAGRPAVSALLAGPASGPPTVMVNSPVVRDGQVLAVVSGRIEPASLSRLLATPDLTGETFAALIDSRHILVARSRAAERLSGAAIPATLVQAMQHRSMGGGEGRTLEGEEVLYAFRTIAGLPGWNIVVAAPLAASRATWNRPLMALAFGGLAAALLAMLAARQLGRRVLSPVAVLQRQAEAVAQGRDLALLAAVAETSDVKEFAALQRALAAAAVTLRRQMEAERRAVEALRASERRCRALAEAGAVALWQADAAGNVLESRGWELLTGQTREQLQGTGWTAALHPEDAVPVLTGWRAAFAGRRPVDVQFRVRRRDGAWLWVRSRGVPVLGPEGRLLEWAGVVEDTDAQRRAAELQRLLAREVDHRARNVLSVVQSVVRLTRTEEPRAFVAAVEARIAALARAHALLAQEGWTGAELRAIAEREFAPYATVRCHAGSSIRLEGPPVPLAAAVVQPLAMVLHELATNAAKYGALSRPDGTLTLRWTIDPEADRLVLDWLEGGGPVLQGPPGRSGFGSRVIETSLRSQLRGQLERRWESAGLACRITLPLGRTVLAEAGQQGRRMLVATG</sequence>
<reference evidence="19 20" key="1">
    <citation type="submission" date="2019-03" db="EMBL/GenBank/DDBJ databases">
        <title>Roseomonas sp. a novel Roseomonas species isolated from Sea whip Gorgonian.</title>
        <authorList>
            <person name="Li F."/>
            <person name="Pan X."/>
            <person name="Huang S."/>
            <person name="Li Z."/>
            <person name="Meng B."/>
        </authorList>
    </citation>
    <scope>NUCLEOTIDE SEQUENCE [LARGE SCALE GENOMIC DNA]</scope>
    <source>
        <strain evidence="19 20">M0104</strain>
    </source>
</reference>
<dbReference type="InterPro" id="IPR000700">
    <property type="entry name" value="PAS-assoc_C"/>
</dbReference>
<dbReference type="PROSITE" id="PS50113">
    <property type="entry name" value="PAC"/>
    <property type="match status" value="1"/>
</dbReference>
<dbReference type="RefSeq" id="WP_160936023.1">
    <property type="nucleotide sequence ID" value="NZ_SNVJ01000004.1"/>
</dbReference>
<keyword evidence="7" id="KW-0285">Flavoprotein</keyword>
<dbReference type="InterPro" id="IPR011102">
    <property type="entry name" value="Sig_transdc_His_kinase_HWE"/>
</dbReference>
<comment type="catalytic activity">
    <reaction evidence="1">
        <text>ATP + protein L-histidine = ADP + protein N-phospho-L-histidine.</text>
        <dbReference type="EC" id="2.7.13.3"/>
    </reaction>
</comment>
<dbReference type="SMART" id="SM00091">
    <property type="entry name" value="PAS"/>
    <property type="match status" value="1"/>
</dbReference>
<evidence type="ECO:0000256" key="2">
    <source>
        <dbReference type="ARBA" id="ARBA00004370"/>
    </source>
</evidence>
<evidence type="ECO:0000256" key="5">
    <source>
        <dbReference type="ARBA" id="ARBA00022553"/>
    </source>
</evidence>
<comment type="subcellular location">
    <subcellularLocation>
        <location evidence="2">Membrane</location>
    </subcellularLocation>
</comment>
<keyword evidence="12" id="KW-0418">Kinase</keyword>
<dbReference type="Gene3D" id="3.30.565.10">
    <property type="entry name" value="Histidine kinase-like ATPase, C-terminal domain"/>
    <property type="match status" value="1"/>
</dbReference>
<dbReference type="PANTHER" id="PTHR41523">
    <property type="entry name" value="TWO-COMPONENT SYSTEM SENSOR PROTEIN"/>
    <property type="match status" value="1"/>
</dbReference>
<dbReference type="EC" id="2.7.13.3" evidence="3"/>
<evidence type="ECO:0000256" key="9">
    <source>
        <dbReference type="ARBA" id="ARBA00022679"/>
    </source>
</evidence>
<evidence type="ECO:0000256" key="7">
    <source>
        <dbReference type="ARBA" id="ARBA00022630"/>
    </source>
</evidence>
<evidence type="ECO:0000259" key="17">
    <source>
        <dbReference type="PROSITE" id="PS50113"/>
    </source>
</evidence>
<evidence type="ECO:0000256" key="13">
    <source>
        <dbReference type="ARBA" id="ARBA00022840"/>
    </source>
</evidence>
<name>A0A845B854_9PROT</name>
<dbReference type="PROSITE" id="PS50885">
    <property type="entry name" value="HAMP"/>
    <property type="match status" value="1"/>
</dbReference>
<comment type="caution">
    <text evidence="19">The sequence shown here is derived from an EMBL/GenBank/DDBJ whole genome shotgun (WGS) entry which is preliminary data.</text>
</comment>
<evidence type="ECO:0000256" key="15">
    <source>
        <dbReference type="ARBA" id="ARBA00023026"/>
    </source>
</evidence>
<evidence type="ECO:0000256" key="16">
    <source>
        <dbReference type="ARBA" id="ARBA00023170"/>
    </source>
</evidence>
<keyword evidence="14" id="KW-0157">Chromophore</keyword>
<keyword evidence="20" id="KW-1185">Reference proteome</keyword>
<dbReference type="OrthoDB" id="341208at2"/>
<evidence type="ECO:0000256" key="6">
    <source>
        <dbReference type="ARBA" id="ARBA00022606"/>
    </source>
</evidence>
<dbReference type="InterPro" id="IPR013655">
    <property type="entry name" value="PAS_fold_3"/>
</dbReference>
<feature type="domain" description="PAC" evidence="17">
    <location>
        <begin position="459"/>
        <end position="511"/>
    </location>
</feature>
<dbReference type="Pfam" id="PF08447">
    <property type="entry name" value="PAS_3"/>
    <property type="match status" value="1"/>
</dbReference>